<comment type="caution">
    <text evidence="1">The sequence shown here is derived from an EMBL/GenBank/DDBJ whole genome shotgun (WGS) entry which is preliminary data.</text>
</comment>
<reference evidence="1 2" key="1">
    <citation type="submission" date="2018-03" db="EMBL/GenBank/DDBJ databases">
        <title>Genomes of Pezizomycetes fungi and the evolution of truffles.</title>
        <authorList>
            <person name="Murat C."/>
            <person name="Payen T."/>
            <person name="Noel B."/>
            <person name="Kuo A."/>
            <person name="Martin F.M."/>
        </authorList>
    </citation>
    <scope>NUCLEOTIDE SEQUENCE [LARGE SCALE GENOMIC DNA]</scope>
    <source>
        <strain evidence="1">091103-1</strain>
    </source>
</reference>
<name>A0A317T2X7_9PEZI</name>
<gene>
    <name evidence="1" type="ORF">C7212DRAFT_129530</name>
</gene>
<dbReference type="AlphaFoldDB" id="A0A317T2X7"/>
<feature type="non-terminal residue" evidence="1">
    <location>
        <position position="1"/>
    </location>
</feature>
<organism evidence="1 2">
    <name type="scientific">Tuber magnatum</name>
    <name type="common">white Piedmont truffle</name>
    <dbReference type="NCBI Taxonomy" id="42249"/>
    <lineage>
        <taxon>Eukaryota</taxon>
        <taxon>Fungi</taxon>
        <taxon>Dikarya</taxon>
        <taxon>Ascomycota</taxon>
        <taxon>Pezizomycotina</taxon>
        <taxon>Pezizomycetes</taxon>
        <taxon>Pezizales</taxon>
        <taxon>Tuberaceae</taxon>
        <taxon>Tuber</taxon>
    </lineage>
</organism>
<dbReference type="EMBL" id="PYWC01000006">
    <property type="protein sequence ID" value="PWW79791.1"/>
    <property type="molecule type" value="Genomic_DNA"/>
</dbReference>
<evidence type="ECO:0000313" key="1">
    <source>
        <dbReference type="EMBL" id="PWW79791.1"/>
    </source>
</evidence>
<feature type="non-terminal residue" evidence="1">
    <location>
        <position position="67"/>
    </location>
</feature>
<evidence type="ECO:0000313" key="2">
    <source>
        <dbReference type="Proteomes" id="UP000246991"/>
    </source>
</evidence>
<dbReference type="Proteomes" id="UP000246991">
    <property type="component" value="Unassembled WGS sequence"/>
</dbReference>
<keyword evidence="2" id="KW-1185">Reference proteome</keyword>
<proteinExistence type="predicted"/>
<accession>A0A317T2X7</accession>
<sequence>YSHYGAHCKANFRCKYCTQDHYIKDNQCPQVECVAEKGRSCSHTVRKYTSCEEKSHFARDRHCSTRI</sequence>
<protein>
    <submittedName>
        <fullName evidence="1">Uncharacterized protein</fullName>
    </submittedName>
</protein>